<feature type="compositionally biased region" description="Basic and acidic residues" evidence="1">
    <location>
        <begin position="273"/>
        <end position="293"/>
    </location>
</feature>
<feature type="compositionally biased region" description="Acidic residues" evidence="1">
    <location>
        <begin position="1148"/>
        <end position="1157"/>
    </location>
</feature>
<feature type="compositionally biased region" description="Acidic residues" evidence="1">
    <location>
        <begin position="1077"/>
        <end position="1094"/>
    </location>
</feature>
<evidence type="ECO:0000256" key="1">
    <source>
        <dbReference type="SAM" id="MobiDB-lite"/>
    </source>
</evidence>
<reference evidence="4" key="1">
    <citation type="submission" date="2024-04" db="EMBL/GenBank/DDBJ databases">
        <authorList>
            <person name="Shaw F."/>
            <person name="Minotto A."/>
        </authorList>
    </citation>
    <scope>NUCLEOTIDE SEQUENCE [LARGE SCALE GENOMIC DNA]</scope>
</reference>
<feature type="domain" description="DNA replication checkpoint mediator MRC1" evidence="2">
    <location>
        <begin position="1047"/>
        <end position="1192"/>
    </location>
</feature>
<evidence type="ECO:0000313" key="3">
    <source>
        <dbReference type="EMBL" id="CAL1701351.1"/>
    </source>
</evidence>
<feature type="compositionally biased region" description="Acidic residues" evidence="1">
    <location>
        <begin position="389"/>
        <end position="398"/>
    </location>
</feature>
<dbReference type="Proteomes" id="UP001497453">
    <property type="component" value="Chromosome 2"/>
</dbReference>
<gene>
    <name evidence="3" type="ORF">GFSPODELE1_LOCUS3546</name>
</gene>
<feature type="compositionally biased region" description="Polar residues" evidence="1">
    <location>
        <begin position="1291"/>
        <end position="1304"/>
    </location>
</feature>
<feature type="compositionally biased region" description="Acidic residues" evidence="1">
    <location>
        <begin position="1223"/>
        <end position="1233"/>
    </location>
</feature>
<feature type="region of interest" description="Disordered" evidence="1">
    <location>
        <begin position="543"/>
        <end position="821"/>
    </location>
</feature>
<proteinExistence type="predicted"/>
<feature type="region of interest" description="Disordered" evidence="1">
    <location>
        <begin position="994"/>
        <end position="1181"/>
    </location>
</feature>
<feature type="compositionally biased region" description="Basic residues" evidence="1">
    <location>
        <begin position="1161"/>
        <end position="1171"/>
    </location>
</feature>
<feature type="compositionally biased region" description="Basic and acidic residues" evidence="1">
    <location>
        <begin position="121"/>
        <end position="139"/>
    </location>
</feature>
<dbReference type="Pfam" id="PF09444">
    <property type="entry name" value="MRC1"/>
    <property type="match status" value="1"/>
</dbReference>
<feature type="compositionally biased region" description="Basic and acidic residues" evidence="1">
    <location>
        <begin position="559"/>
        <end position="572"/>
    </location>
</feature>
<feature type="compositionally biased region" description="Basic and acidic residues" evidence="1">
    <location>
        <begin position="698"/>
        <end position="717"/>
    </location>
</feature>
<evidence type="ECO:0000313" key="4">
    <source>
        <dbReference type="Proteomes" id="UP001497453"/>
    </source>
</evidence>
<feature type="compositionally biased region" description="Acidic residues" evidence="1">
    <location>
        <begin position="1056"/>
        <end position="1065"/>
    </location>
</feature>
<keyword evidence="4" id="KW-1185">Reference proteome</keyword>
<feature type="compositionally biased region" description="Pro residues" evidence="1">
    <location>
        <begin position="333"/>
        <end position="349"/>
    </location>
</feature>
<feature type="compositionally biased region" description="Polar residues" evidence="1">
    <location>
        <begin position="220"/>
        <end position="232"/>
    </location>
</feature>
<feature type="region of interest" description="Disordered" evidence="1">
    <location>
        <begin position="1286"/>
        <end position="1396"/>
    </location>
</feature>
<accession>A0ABP1D0B7</accession>
<protein>
    <recommendedName>
        <fullName evidence="2">DNA replication checkpoint mediator MRC1 domain-containing protein</fullName>
    </recommendedName>
</protein>
<dbReference type="InterPro" id="IPR018564">
    <property type="entry name" value="Repl_chkpnt_MRC1_dom"/>
</dbReference>
<feature type="compositionally biased region" description="Basic and acidic residues" evidence="1">
    <location>
        <begin position="1095"/>
        <end position="1136"/>
    </location>
</feature>
<feature type="region of interest" description="Disordered" evidence="1">
    <location>
        <begin position="1197"/>
        <end position="1272"/>
    </location>
</feature>
<feature type="compositionally biased region" description="Acidic residues" evidence="1">
    <location>
        <begin position="1263"/>
        <end position="1272"/>
    </location>
</feature>
<feature type="region of interest" description="Disordered" evidence="1">
    <location>
        <begin position="108"/>
        <end position="401"/>
    </location>
</feature>
<evidence type="ECO:0000259" key="2">
    <source>
        <dbReference type="Pfam" id="PF09444"/>
    </source>
</evidence>
<dbReference type="EMBL" id="OZ037945">
    <property type="protein sequence ID" value="CAL1701351.1"/>
    <property type="molecule type" value="Genomic_DNA"/>
</dbReference>
<feature type="region of interest" description="Disordered" evidence="1">
    <location>
        <begin position="1"/>
        <end position="82"/>
    </location>
</feature>
<feature type="compositionally biased region" description="Basic and acidic residues" evidence="1">
    <location>
        <begin position="781"/>
        <end position="790"/>
    </location>
</feature>
<sequence>MSDSSPAIKRAPRTYGRPRAPLADTSLDADTSFGNPGLLSDTSGQFGSSETGDVPPTSDFDASYGSTHDDEDDNDASLDGDILPANLKGYVSIRDALHMIDQEMDETEEINLKESSSVRLEANKEPLRSLSIERTDERVATSPPNIAAHPSTLLSISKASHTPPYTHAPSPANSPSPSPLIPRVRKKRVVTESDSESELARQSPSPQTSPSALFHINTPAGRSSPTPPTSTEMAPHKGKGKEALKPIPGLDIGQMHDSSDDEKPARKRPRSKGKGEEPRTKAPTKKDVLESKKATARLQAQRTVAVPRVQQKQLHLSDLLQRVGKAVKHEPHPPSSDPIVPFSPAPPESGPSRPTPVVQFSRHSGPRALTPQQEPCEEHTSGLSFELPELSDDEELPDASELLWRRAQEDEAAKRKQELRELKLRALERQQREAVTLDPHDSSDLEIEETMGAVVKEEAQERRRSKALNVKTPVRKRKSQLPSGLHLEQQQVVLTAAARPSFVRDTRFEKGKDGQTSRIRKDDLNRMLLQNIDKERSEIIERKEREWTSKGGKIMSRQSADERGEEVMKVKMAELAAKGLSRVQQEEADDDDMEGSEDDDDWKPQEGEPNEQDTDQSEHEPFVVHQSPESNEDEAEEVLHAPVPKLKRRPTKVVDSDGEEERPTGRILVPNSSLVLDSPPRLESSDKENANDTEIENETDKENDASLMFDRGEDKENTVIASSEPPIPRPLFDRKLSSPFSSEGDPFPSLDIGLSPALRTPLKMISHSDDDDDPFGSTENRVQDLRHVRSPDFFSPSRRMPDNSPEEAESSTQGNKACSLEPPAKIKVGFSQFMATQKEASGFSPMAPPASKSQFSQFVTPAKAAKGFEALRRGAKGNDLSLTLGLPIIQPSLDVTDSARKKADEIFDKEQQFMVEEAIRPPDGEPQLYLNEHGFYTQNPVVNNGDSSPFVLDLPSSQNTFAHSSPLLNSVLKSKHRAPLGTIDLADDLDEPQASRLGRLKRRTRTPDLDETFNESGYRSSPSPSPKRPKDAFNVLMQRRPKLPKNKLEKSAFIEGEAEESDEDAMFGFGGPKLKADDDEEDGEDQDATLEELMDDKAMDADTLNEDKVLEKVKEHQELDDAELERIHREAVEGKLRAKRRDRGVGFEDSDSDDENDENARRRKRMAKKRRLDGGDSLDQLAKDKETQAFVASYNAGLPDDDLQDFAHLQYDDGSVTLPVDTRDEDEGSDDEENHQPDIVSTRDLQAELRQAARGEMSHNTVDPEDLSWLENDQDMDVEEEPIRIKEVAHTNRQSSAKQSNNDQFDYASDVRFTKPSGGLTQHTKWASKARAEGLNGTGRASAITGHAVPKSKAGGSILGRHSGPSNSRTGKQPAKVTKSSSALSVVSSRRERFGS</sequence>
<feature type="compositionally biased region" description="Basic and acidic residues" evidence="1">
    <location>
        <begin position="1245"/>
        <end position="1257"/>
    </location>
</feature>
<feature type="compositionally biased region" description="Acidic residues" evidence="1">
    <location>
        <begin position="69"/>
        <end position="78"/>
    </location>
</feature>
<organism evidence="3 4">
    <name type="scientific">Somion occarium</name>
    <dbReference type="NCBI Taxonomy" id="3059160"/>
    <lineage>
        <taxon>Eukaryota</taxon>
        <taxon>Fungi</taxon>
        <taxon>Dikarya</taxon>
        <taxon>Basidiomycota</taxon>
        <taxon>Agaricomycotina</taxon>
        <taxon>Agaricomycetes</taxon>
        <taxon>Polyporales</taxon>
        <taxon>Cerrenaceae</taxon>
        <taxon>Somion</taxon>
    </lineage>
</organism>
<feature type="compositionally biased region" description="Polar residues" evidence="1">
    <location>
        <begin position="200"/>
        <end position="211"/>
    </location>
</feature>
<feature type="compositionally biased region" description="Acidic residues" evidence="1">
    <location>
        <begin position="586"/>
        <end position="601"/>
    </location>
</feature>
<feature type="compositionally biased region" description="Polar residues" evidence="1">
    <location>
        <begin position="28"/>
        <end position="51"/>
    </location>
</feature>
<name>A0ABP1D0B7_9APHY</name>